<dbReference type="AlphaFoldDB" id="B8M7V3"/>
<dbReference type="Pfam" id="PF00743">
    <property type="entry name" value="FMO-like"/>
    <property type="match status" value="1"/>
</dbReference>
<dbReference type="PANTHER" id="PTHR23023">
    <property type="entry name" value="DIMETHYLANILINE MONOOXYGENASE"/>
    <property type="match status" value="1"/>
</dbReference>
<dbReference type="OrthoDB" id="2915840at2759"/>
<protein>
    <submittedName>
        <fullName evidence="6">Dimethylaniline monooxygenase, putative</fullName>
    </submittedName>
</protein>
<evidence type="ECO:0000313" key="6">
    <source>
        <dbReference type="EMBL" id="EED19832.1"/>
    </source>
</evidence>
<dbReference type="STRING" id="441959.B8M7V3"/>
<keyword evidence="3" id="KW-0274">FAD</keyword>
<dbReference type="InterPro" id="IPR050346">
    <property type="entry name" value="FMO-like"/>
</dbReference>
<evidence type="ECO:0000313" key="7">
    <source>
        <dbReference type="Proteomes" id="UP000001745"/>
    </source>
</evidence>
<organism evidence="6 7">
    <name type="scientific">Talaromyces stipitatus (strain ATCC 10500 / CBS 375.48 / QM 6759 / NRRL 1006)</name>
    <name type="common">Penicillium stipitatum</name>
    <dbReference type="NCBI Taxonomy" id="441959"/>
    <lineage>
        <taxon>Eukaryota</taxon>
        <taxon>Fungi</taxon>
        <taxon>Dikarya</taxon>
        <taxon>Ascomycota</taxon>
        <taxon>Pezizomycotina</taxon>
        <taxon>Eurotiomycetes</taxon>
        <taxon>Eurotiomycetidae</taxon>
        <taxon>Eurotiales</taxon>
        <taxon>Trichocomaceae</taxon>
        <taxon>Talaromyces</taxon>
        <taxon>Talaromyces sect. Talaromyces</taxon>
    </lineage>
</organism>
<dbReference type="PIRSF" id="PIRSF000332">
    <property type="entry name" value="FMO"/>
    <property type="match status" value="1"/>
</dbReference>
<dbReference type="GO" id="GO:0050661">
    <property type="term" value="F:NADP binding"/>
    <property type="evidence" value="ECO:0007669"/>
    <property type="project" value="InterPro"/>
</dbReference>
<dbReference type="PhylomeDB" id="B8M7V3"/>
<keyword evidence="4" id="KW-0521">NADP</keyword>
<dbReference type="InterPro" id="IPR020946">
    <property type="entry name" value="Flavin_mOase-like"/>
</dbReference>
<dbReference type="eggNOG" id="KOG1399">
    <property type="taxonomic scope" value="Eukaryota"/>
</dbReference>
<dbReference type="EMBL" id="EQ962654">
    <property type="protein sequence ID" value="EED19832.1"/>
    <property type="molecule type" value="Genomic_DNA"/>
</dbReference>
<evidence type="ECO:0000256" key="4">
    <source>
        <dbReference type="ARBA" id="ARBA00022857"/>
    </source>
</evidence>
<accession>B8M7V3</accession>
<dbReference type="HOGENOM" id="CLU_019225_1_0_1"/>
<dbReference type="GO" id="GO:0050660">
    <property type="term" value="F:flavin adenine dinucleotide binding"/>
    <property type="evidence" value="ECO:0007669"/>
    <property type="project" value="InterPro"/>
</dbReference>
<dbReference type="InParanoid" id="B8M7V3"/>
<evidence type="ECO:0000256" key="3">
    <source>
        <dbReference type="ARBA" id="ARBA00022827"/>
    </source>
</evidence>
<keyword evidence="7" id="KW-1185">Reference proteome</keyword>
<dbReference type="VEuPathDB" id="FungiDB:TSTA_030970"/>
<proteinExistence type="inferred from homology"/>
<dbReference type="GeneID" id="8101774"/>
<dbReference type="InterPro" id="IPR036188">
    <property type="entry name" value="FAD/NAD-bd_sf"/>
</dbReference>
<keyword evidence="2" id="KW-0285">Flavoprotein</keyword>
<keyword evidence="6" id="KW-0503">Monooxygenase</keyword>
<sequence>MESSPPQYVDVAIIGAGWYGLVAARTYLRLRPDVNILIIDSDSTVGGVWSEKRLYPNLVAQVNLGLFNYIDTPMPKEGVNSKRQVTGRMIHNYLQKYAEDHDLLRRIRFNTHVDKVERGPRGWRLYFKDCNNILDAEKLMVATGVTSIPHMPEYVAEDVRVPVIHSRDLGESFSSLQQSKYKHIMVVGAAKSAYDAVYLLLTMGKKVTWVIRPGGSGPLAILPSELLGYWTSIGVASTRLMTGLSPSILNTHGLAYSILQNNPIGRWLTGKFWDIVAYLSDLHAGYDNGDHVAGLRPEIDGKSVFWANSGLGVVTLPDFWSTIHKGDVTIIRDELQTLNRKTISFKSGKSIESDFIVMCTGWGDHFAMFDDESKSEVGLPVKAKKGWVDRDWKSIDREADASVNQKLPFLAKGPVLGNAETVKVPQKYWRLYRRVVPLALAKQGDRSLAILGQIHTVQTPLVASIQTFWAILYLEGELDLPSEDEMVNEIAEWNAWTRKRYISQGQKFPYSLYDFLPYVDTLCKDLGLNSCRKSNIIAEYFSPYKPEDFNGIIDEYYAQKRVGSTSKKHVAESQYSRLVAVFLAGVGTFLVLAKWTLSMI</sequence>
<evidence type="ECO:0000256" key="1">
    <source>
        <dbReference type="ARBA" id="ARBA00009183"/>
    </source>
</evidence>
<dbReference type="OMA" id="ILGQIHT"/>
<dbReference type="InterPro" id="IPR000960">
    <property type="entry name" value="Flavin_mOase"/>
</dbReference>
<dbReference type="Proteomes" id="UP000001745">
    <property type="component" value="Unassembled WGS sequence"/>
</dbReference>
<evidence type="ECO:0000256" key="2">
    <source>
        <dbReference type="ARBA" id="ARBA00022630"/>
    </source>
</evidence>
<gene>
    <name evidence="6" type="ORF">TSTA_030970</name>
</gene>
<dbReference type="GO" id="GO:0004499">
    <property type="term" value="F:N,N-dimethylaniline monooxygenase activity"/>
    <property type="evidence" value="ECO:0007669"/>
    <property type="project" value="InterPro"/>
</dbReference>
<dbReference type="RefSeq" id="XP_002480266.1">
    <property type="nucleotide sequence ID" value="XM_002480221.1"/>
</dbReference>
<dbReference type="SUPFAM" id="SSF51905">
    <property type="entry name" value="FAD/NAD(P)-binding domain"/>
    <property type="match status" value="2"/>
</dbReference>
<comment type="similarity">
    <text evidence="1">Belongs to the FMO family.</text>
</comment>
<evidence type="ECO:0000256" key="5">
    <source>
        <dbReference type="ARBA" id="ARBA00023002"/>
    </source>
</evidence>
<keyword evidence="5" id="KW-0560">Oxidoreductase</keyword>
<dbReference type="Gene3D" id="3.50.50.60">
    <property type="entry name" value="FAD/NAD(P)-binding domain"/>
    <property type="match status" value="2"/>
</dbReference>
<dbReference type="Pfam" id="PF13738">
    <property type="entry name" value="Pyr_redox_3"/>
    <property type="match status" value="1"/>
</dbReference>
<name>B8M7V3_TALSN</name>
<reference evidence="7" key="1">
    <citation type="journal article" date="2015" name="Genome Announc.">
        <title>Genome sequence of the AIDS-associated pathogen Penicillium marneffei (ATCC18224) and its near taxonomic relative Talaromyces stipitatus (ATCC10500).</title>
        <authorList>
            <person name="Nierman W.C."/>
            <person name="Fedorova-Abrams N.D."/>
            <person name="Andrianopoulos A."/>
        </authorList>
    </citation>
    <scope>NUCLEOTIDE SEQUENCE [LARGE SCALE GENOMIC DNA]</scope>
    <source>
        <strain evidence="7">ATCC 10500 / CBS 375.48 / QM 6759 / NRRL 1006</strain>
    </source>
</reference>